<dbReference type="EMBL" id="BAAALG010000013">
    <property type="protein sequence ID" value="GAA1111594.1"/>
    <property type="molecule type" value="Genomic_DNA"/>
</dbReference>
<keyword evidence="1" id="KW-0472">Membrane</keyword>
<organism evidence="3 4">
    <name type="scientific">Nocardioides dubius</name>
    <dbReference type="NCBI Taxonomy" id="317019"/>
    <lineage>
        <taxon>Bacteria</taxon>
        <taxon>Bacillati</taxon>
        <taxon>Actinomycetota</taxon>
        <taxon>Actinomycetes</taxon>
        <taxon>Propionibacteriales</taxon>
        <taxon>Nocardioidaceae</taxon>
        <taxon>Nocardioides</taxon>
    </lineage>
</organism>
<protein>
    <recommendedName>
        <fullName evidence="2">Mce/MlaD domain-containing protein</fullName>
    </recommendedName>
</protein>
<evidence type="ECO:0000256" key="1">
    <source>
        <dbReference type="SAM" id="Phobius"/>
    </source>
</evidence>
<dbReference type="InterPro" id="IPR003399">
    <property type="entry name" value="Mce/MlaD"/>
</dbReference>
<reference evidence="3 4" key="1">
    <citation type="journal article" date="2019" name="Int. J. Syst. Evol. Microbiol.">
        <title>The Global Catalogue of Microorganisms (GCM) 10K type strain sequencing project: providing services to taxonomists for standard genome sequencing and annotation.</title>
        <authorList>
            <consortium name="The Broad Institute Genomics Platform"/>
            <consortium name="The Broad Institute Genome Sequencing Center for Infectious Disease"/>
            <person name="Wu L."/>
            <person name="Ma J."/>
        </authorList>
    </citation>
    <scope>NUCLEOTIDE SEQUENCE [LARGE SCALE GENOMIC DNA]</scope>
    <source>
        <strain evidence="3 4">JCM 13008</strain>
    </source>
</reference>
<accession>A0ABN1U3F2</accession>
<keyword evidence="1" id="KW-1133">Transmembrane helix</keyword>
<dbReference type="PANTHER" id="PTHR33371">
    <property type="entry name" value="INTERMEMBRANE PHOSPHOLIPID TRANSPORT SYSTEM BINDING PROTEIN MLAD-RELATED"/>
    <property type="match status" value="1"/>
</dbReference>
<evidence type="ECO:0000259" key="2">
    <source>
        <dbReference type="Pfam" id="PF02470"/>
    </source>
</evidence>
<keyword evidence="4" id="KW-1185">Reference proteome</keyword>
<dbReference type="PANTHER" id="PTHR33371:SF4">
    <property type="entry name" value="INTERMEMBRANE PHOSPHOLIPID TRANSPORT SYSTEM BINDING PROTEIN MLAD"/>
    <property type="match status" value="1"/>
</dbReference>
<dbReference type="Proteomes" id="UP001501581">
    <property type="component" value="Unassembled WGS sequence"/>
</dbReference>
<evidence type="ECO:0000313" key="4">
    <source>
        <dbReference type="Proteomes" id="UP001501581"/>
    </source>
</evidence>
<name>A0ABN1U3F2_9ACTN</name>
<proteinExistence type="predicted"/>
<dbReference type="RefSeq" id="WP_343996270.1">
    <property type="nucleotide sequence ID" value="NZ_BAAALG010000013.1"/>
</dbReference>
<feature type="transmembrane region" description="Helical" evidence="1">
    <location>
        <begin position="21"/>
        <end position="40"/>
    </location>
</feature>
<dbReference type="Pfam" id="PF02470">
    <property type="entry name" value="MlaD"/>
    <property type="match status" value="1"/>
</dbReference>
<evidence type="ECO:0000313" key="3">
    <source>
        <dbReference type="EMBL" id="GAA1111594.1"/>
    </source>
</evidence>
<comment type="caution">
    <text evidence="3">The sequence shown here is derived from an EMBL/GenBank/DDBJ whole genome shotgun (WGS) entry which is preliminary data.</text>
</comment>
<keyword evidence="1" id="KW-0812">Transmembrane</keyword>
<gene>
    <name evidence="3" type="ORF">GCM10009668_36120</name>
</gene>
<dbReference type="InterPro" id="IPR052336">
    <property type="entry name" value="MlaD_Phospholipid_Transporter"/>
</dbReference>
<sequence>MGTSFSTLAERVRNTPGLGRDVLALGICVALGIACSLYILGKQDVSAPWTDKFTFSAEFDKAPAVRPEAMQEVRIAGVKVGRITAAEPTENGNAKVEFSIDPEQRVYSNARVVIRTKSPLNVMYATLDPGGPPAAPLPEGATIPITQTDRAIQPNELLDKLDEKARTGLTALLNEADIALADDAAALGEGLDSTRLAMQSFQPVLEQLQTRRANIRRLVTSFSSIAEAVGDDRARLVALTEDSHATLTALAGKDQELEATLARLPGFTADLRSSMKSVDALSTELDPTLVSLTEASEELPDALGDLTGSVRAIRRFVDGAAPVVDAAGPVVTDLRPLSGDVRAALVNLAPVADLLPAATQRLVPWMEDLAGFVYNTSSSFSLYDANGGMGRAVVNVDLTNPLGGLQDEGIEGYGAKR</sequence>
<feature type="domain" description="Mce/MlaD" evidence="2">
    <location>
        <begin position="54"/>
        <end position="130"/>
    </location>
</feature>